<proteinExistence type="predicted"/>
<dbReference type="Proteomes" id="UP000613160">
    <property type="component" value="Unassembled WGS sequence"/>
</dbReference>
<sequence>MATASGILLSETSARRAEWGFLPGPLFPRPTGEDQRLVFHSQVDLSLLRRPVEELSQSHDLRHQRIHFSPQAINVVMERDNLLKDEGIELPWH</sequence>
<dbReference type="AlphaFoldDB" id="A0A917DC28"/>
<evidence type="ECO:0000313" key="2">
    <source>
        <dbReference type="Proteomes" id="UP000613160"/>
    </source>
</evidence>
<keyword evidence="2" id="KW-1185">Reference proteome</keyword>
<evidence type="ECO:0000313" key="1">
    <source>
        <dbReference type="EMBL" id="GGD25324.1"/>
    </source>
</evidence>
<reference evidence="1" key="2">
    <citation type="submission" date="2020-09" db="EMBL/GenBank/DDBJ databases">
        <authorList>
            <person name="Sun Q."/>
            <person name="Zhou Y."/>
        </authorList>
    </citation>
    <scope>NUCLEOTIDE SEQUENCE</scope>
    <source>
        <strain evidence="1">CGMCC 1.15493</strain>
    </source>
</reference>
<organism evidence="1 2">
    <name type="scientific">Aureimonas glaciei</name>
    <dbReference type="NCBI Taxonomy" id="1776957"/>
    <lineage>
        <taxon>Bacteria</taxon>
        <taxon>Pseudomonadati</taxon>
        <taxon>Pseudomonadota</taxon>
        <taxon>Alphaproteobacteria</taxon>
        <taxon>Hyphomicrobiales</taxon>
        <taxon>Aurantimonadaceae</taxon>
        <taxon>Aureimonas</taxon>
    </lineage>
</organism>
<accession>A0A917DC28</accession>
<name>A0A917DC28_9HYPH</name>
<gene>
    <name evidence="1" type="ORF">GCM10011335_30350</name>
</gene>
<reference evidence="1" key="1">
    <citation type="journal article" date="2014" name="Int. J. Syst. Evol. Microbiol.">
        <title>Complete genome sequence of Corynebacterium casei LMG S-19264T (=DSM 44701T), isolated from a smear-ripened cheese.</title>
        <authorList>
            <consortium name="US DOE Joint Genome Institute (JGI-PGF)"/>
            <person name="Walter F."/>
            <person name="Albersmeier A."/>
            <person name="Kalinowski J."/>
            <person name="Ruckert C."/>
        </authorList>
    </citation>
    <scope>NUCLEOTIDE SEQUENCE</scope>
    <source>
        <strain evidence="1">CGMCC 1.15493</strain>
    </source>
</reference>
<comment type="caution">
    <text evidence="1">The sequence shown here is derived from an EMBL/GenBank/DDBJ whole genome shotgun (WGS) entry which is preliminary data.</text>
</comment>
<protein>
    <submittedName>
        <fullName evidence="1">Uncharacterized protein</fullName>
    </submittedName>
</protein>
<dbReference type="EMBL" id="BMJJ01000007">
    <property type="protein sequence ID" value="GGD25324.1"/>
    <property type="molecule type" value="Genomic_DNA"/>
</dbReference>